<dbReference type="Proteomes" id="UP000704068">
    <property type="component" value="Unassembled WGS sequence"/>
</dbReference>
<proteinExistence type="predicted"/>
<name>A0A929RXI9_9BACT</name>
<protein>
    <submittedName>
        <fullName evidence="1">Uncharacterized protein</fullName>
    </submittedName>
</protein>
<organism evidence="1 2">
    <name type="scientific">Alloprevotella tannerae</name>
    <dbReference type="NCBI Taxonomy" id="76122"/>
    <lineage>
        <taxon>Bacteria</taxon>
        <taxon>Pseudomonadati</taxon>
        <taxon>Bacteroidota</taxon>
        <taxon>Bacteroidia</taxon>
        <taxon>Bacteroidales</taxon>
        <taxon>Prevotellaceae</taxon>
        <taxon>Alloprevotella</taxon>
    </lineage>
</organism>
<sequence>MTVIKNYWAGLTSNEKPVKFEDLNNGQGTIHYNHNIQEILVINGEDGSREITDDPKKANGKIYKYDCVRVEFPNTGDNVYHTLLNAKYDSNYQEKLINECQSYQFGITKDKAALEDYKAFLKDRLNIRTMVDEDCKECGIPLF</sequence>
<dbReference type="AlphaFoldDB" id="A0A929RXI9"/>
<evidence type="ECO:0000313" key="2">
    <source>
        <dbReference type="Proteomes" id="UP000704068"/>
    </source>
</evidence>
<comment type="caution">
    <text evidence="1">The sequence shown here is derived from an EMBL/GenBank/DDBJ whole genome shotgun (WGS) entry which is preliminary data.</text>
</comment>
<evidence type="ECO:0000313" key="1">
    <source>
        <dbReference type="EMBL" id="MBF0969529.1"/>
    </source>
</evidence>
<reference evidence="1" key="1">
    <citation type="submission" date="2020-04" db="EMBL/GenBank/DDBJ databases">
        <title>Deep metagenomics examines the oral microbiome during advanced dental caries in children, revealing novel taxa and co-occurrences with host molecules.</title>
        <authorList>
            <person name="Baker J.L."/>
            <person name="Morton J.T."/>
            <person name="Dinis M."/>
            <person name="Alvarez R."/>
            <person name="Tran N.C."/>
            <person name="Knight R."/>
            <person name="Edlund A."/>
        </authorList>
    </citation>
    <scope>NUCLEOTIDE SEQUENCE</scope>
    <source>
        <strain evidence="1">JCVI_34_bin.1</strain>
    </source>
</reference>
<dbReference type="EMBL" id="JABZGR010000001">
    <property type="protein sequence ID" value="MBF0969529.1"/>
    <property type="molecule type" value="Genomic_DNA"/>
</dbReference>
<accession>A0A929RXI9</accession>
<gene>
    <name evidence="1" type="ORF">HXK21_00590</name>
</gene>